<dbReference type="InterPro" id="IPR050327">
    <property type="entry name" value="Proton-linked_MCT"/>
</dbReference>
<feature type="transmembrane region" description="Helical" evidence="2">
    <location>
        <begin position="12"/>
        <end position="38"/>
    </location>
</feature>
<protein>
    <recommendedName>
        <fullName evidence="3">Major facilitator superfamily (MFS) profile domain-containing protein</fullName>
    </recommendedName>
</protein>
<feature type="transmembrane region" description="Helical" evidence="2">
    <location>
        <begin position="82"/>
        <end position="99"/>
    </location>
</feature>
<dbReference type="Proteomes" id="UP000014760">
    <property type="component" value="Unassembled WGS sequence"/>
</dbReference>
<dbReference type="PROSITE" id="PS50850">
    <property type="entry name" value="MFS"/>
    <property type="match status" value="1"/>
</dbReference>
<dbReference type="AlphaFoldDB" id="R7V6Q5"/>
<evidence type="ECO:0000256" key="1">
    <source>
        <dbReference type="ARBA" id="ARBA00004141"/>
    </source>
</evidence>
<feature type="domain" description="Major facilitator superfamily (MFS) profile" evidence="3">
    <location>
        <begin position="15"/>
        <end position="404"/>
    </location>
</feature>
<feature type="transmembrane region" description="Helical" evidence="2">
    <location>
        <begin position="218"/>
        <end position="239"/>
    </location>
</feature>
<dbReference type="InterPro" id="IPR011701">
    <property type="entry name" value="MFS"/>
</dbReference>
<feature type="transmembrane region" description="Helical" evidence="2">
    <location>
        <begin position="352"/>
        <end position="372"/>
    </location>
</feature>
<comment type="subcellular location">
    <subcellularLocation>
        <location evidence="1">Membrane</location>
        <topology evidence="1">Multi-pass membrane protein</topology>
    </subcellularLocation>
</comment>
<evidence type="ECO:0000259" key="3">
    <source>
        <dbReference type="PROSITE" id="PS50850"/>
    </source>
</evidence>
<dbReference type="PANTHER" id="PTHR11360">
    <property type="entry name" value="MONOCARBOXYLATE TRANSPORTER"/>
    <property type="match status" value="1"/>
</dbReference>
<dbReference type="OrthoDB" id="6499973at2759"/>
<keyword evidence="2" id="KW-1133">Transmembrane helix</keyword>
<dbReference type="InterPro" id="IPR036259">
    <property type="entry name" value="MFS_trans_sf"/>
</dbReference>
<keyword evidence="6" id="KW-1185">Reference proteome</keyword>
<feature type="transmembrane region" description="Helical" evidence="2">
    <location>
        <begin position="105"/>
        <end position="131"/>
    </location>
</feature>
<accession>R7V6Q5</accession>
<dbReference type="EMBL" id="KB296213">
    <property type="protein sequence ID" value="ELU12051.1"/>
    <property type="molecule type" value="Genomic_DNA"/>
</dbReference>
<reference evidence="4 6" key="2">
    <citation type="journal article" date="2013" name="Nature">
        <title>Insights into bilaterian evolution from three spiralian genomes.</title>
        <authorList>
            <person name="Simakov O."/>
            <person name="Marletaz F."/>
            <person name="Cho S.J."/>
            <person name="Edsinger-Gonzales E."/>
            <person name="Havlak P."/>
            <person name="Hellsten U."/>
            <person name="Kuo D.H."/>
            <person name="Larsson T."/>
            <person name="Lv J."/>
            <person name="Arendt D."/>
            <person name="Savage R."/>
            <person name="Osoegawa K."/>
            <person name="de Jong P."/>
            <person name="Grimwood J."/>
            <person name="Chapman J.A."/>
            <person name="Shapiro H."/>
            <person name="Aerts A."/>
            <person name="Otillar R.P."/>
            <person name="Terry A.Y."/>
            <person name="Boore J.L."/>
            <person name="Grigoriev I.V."/>
            <person name="Lindberg D.R."/>
            <person name="Seaver E.C."/>
            <person name="Weisblat D.A."/>
            <person name="Putnam N.H."/>
            <person name="Rokhsar D.S."/>
        </authorList>
    </citation>
    <scope>NUCLEOTIDE SEQUENCE</scope>
    <source>
        <strain evidence="4 6">I ESC-2004</strain>
    </source>
</reference>
<gene>
    <name evidence="4" type="ORF">CAPTEDRAFT_219772</name>
</gene>
<name>R7V6Q5_CAPTE</name>
<proteinExistence type="predicted"/>
<evidence type="ECO:0000313" key="4">
    <source>
        <dbReference type="EMBL" id="ELU12051.1"/>
    </source>
</evidence>
<dbReference type="GO" id="GO:0008028">
    <property type="term" value="F:monocarboxylic acid transmembrane transporter activity"/>
    <property type="evidence" value="ECO:0007669"/>
    <property type="project" value="TreeGrafter"/>
</dbReference>
<dbReference type="Pfam" id="PF07690">
    <property type="entry name" value="MFS_1"/>
    <property type="match status" value="1"/>
</dbReference>
<dbReference type="EnsemblMetazoa" id="CapteT219772">
    <property type="protein sequence ID" value="CapteP219772"/>
    <property type="gene ID" value="CapteG219772"/>
</dbReference>
<feature type="transmembrane region" description="Helical" evidence="2">
    <location>
        <begin position="53"/>
        <end position="75"/>
    </location>
</feature>
<sequence length="417" mass="44450">MEVVNRRDGGWGWVVVASSFYANLVIGLILSGFSILYVEWLDVFGSDSPTGDIAWIGSINLCSGNLLGLLFGVLVDVWGCRVVALIGAVAHTLGFLASACAPSVGVLYVTFGVLAGIGSGLTMLTCNVIVLQHFEERKALASAISLSGVSFGTLIAGPFFNVLIEAYGWRGCLMILAGLTLNLFPVALTYRPCTRRARTESNTLIKQRLKSRLCKMSLFRKPTFILCLFGNLFMALGHFPVYSHTPNRAVHYGIGRSNAALLLMYLGATALVSRLIFGCVANLPGVNRIMQYAGGIMVAGGLQIVYAFTTTYFAMAISLASIGFVVGSFLTVQSTVLVDLVGIELLPKAQGALFTVIGSGSLLGTPLAGYLFDATGRYDVPFLVSGSLEIVGSVFILATVAFKKSENVQAQELYVDI</sequence>
<reference evidence="5" key="3">
    <citation type="submission" date="2015-06" db="UniProtKB">
        <authorList>
            <consortium name="EnsemblMetazoa"/>
        </authorList>
    </citation>
    <scope>IDENTIFICATION</scope>
</reference>
<dbReference type="OMA" id="EICVETH"/>
<feature type="transmembrane region" description="Helical" evidence="2">
    <location>
        <begin position="312"/>
        <end position="332"/>
    </location>
</feature>
<keyword evidence="2" id="KW-0812">Transmembrane</keyword>
<organism evidence="4">
    <name type="scientific">Capitella teleta</name>
    <name type="common">Polychaete worm</name>
    <dbReference type="NCBI Taxonomy" id="283909"/>
    <lineage>
        <taxon>Eukaryota</taxon>
        <taxon>Metazoa</taxon>
        <taxon>Spiralia</taxon>
        <taxon>Lophotrochozoa</taxon>
        <taxon>Annelida</taxon>
        <taxon>Polychaeta</taxon>
        <taxon>Sedentaria</taxon>
        <taxon>Scolecida</taxon>
        <taxon>Capitellidae</taxon>
        <taxon>Capitella</taxon>
    </lineage>
</organism>
<feature type="transmembrane region" description="Helical" evidence="2">
    <location>
        <begin position="378"/>
        <end position="402"/>
    </location>
</feature>
<dbReference type="HOGENOM" id="CLU_001265_59_1_1"/>
<feature type="transmembrane region" description="Helical" evidence="2">
    <location>
        <begin position="167"/>
        <end position="188"/>
    </location>
</feature>
<dbReference type="PANTHER" id="PTHR11360:SF260">
    <property type="entry name" value="MFS DOMAIN-CONTAINING PROTEIN"/>
    <property type="match status" value="1"/>
</dbReference>
<evidence type="ECO:0000313" key="6">
    <source>
        <dbReference type="Proteomes" id="UP000014760"/>
    </source>
</evidence>
<feature type="transmembrane region" description="Helical" evidence="2">
    <location>
        <begin position="143"/>
        <end position="161"/>
    </location>
</feature>
<reference evidence="6" key="1">
    <citation type="submission" date="2012-12" db="EMBL/GenBank/DDBJ databases">
        <authorList>
            <person name="Hellsten U."/>
            <person name="Grimwood J."/>
            <person name="Chapman J.A."/>
            <person name="Shapiro H."/>
            <person name="Aerts A."/>
            <person name="Otillar R.P."/>
            <person name="Terry A.Y."/>
            <person name="Boore J.L."/>
            <person name="Simakov O."/>
            <person name="Marletaz F."/>
            <person name="Cho S.-J."/>
            <person name="Edsinger-Gonzales E."/>
            <person name="Havlak P."/>
            <person name="Kuo D.-H."/>
            <person name="Larsson T."/>
            <person name="Lv J."/>
            <person name="Arendt D."/>
            <person name="Savage R."/>
            <person name="Osoegawa K."/>
            <person name="de Jong P."/>
            <person name="Lindberg D.R."/>
            <person name="Seaver E.C."/>
            <person name="Weisblat D.A."/>
            <person name="Putnam N.H."/>
            <person name="Grigoriev I.V."/>
            <person name="Rokhsar D.S."/>
        </authorList>
    </citation>
    <scope>NUCLEOTIDE SEQUENCE</scope>
    <source>
        <strain evidence="6">I ESC-2004</strain>
    </source>
</reference>
<evidence type="ECO:0000256" key="2">
    <source>
        <dbReference type="SAM" id="Phobius"/>
    </source>
</evidence>
<dbReference type="SUPFAM" id="SSF103473">
    <property type="entry name" value="MFS general substrate transporter"/>
    <property type="match status" value="1"/>
</dbReference>
<dbReference type="EMBL" id="AMQN01005528">
    <property type="status" value="NOT_ANNOTATED_CDS"/>
    <property type="molecule type" value="Genomic_DNA"/>
</dbReference>
<dbReference type="CDD" id="cd17352">
    <property type="entry name" value="MFS_MCT_SLC16"/>
    <property type="match status" value="1"/>
</dbReference>
<evidence type="ECO:0000313" key="5">
    <source>
        <dbReference type="EnsemblMetazoa" id="CapteP219772"/>
    </source>
</evidence>
<feature type="transmembrane region" description="Helical" evidence="2">
    <location>
        <begin position="259"/>
        <end position="277"/>
    </location>
</feature>
<keyword evidence="2" id="KW-0472">Membrane</keyword>
<dbReference type="GO" id="GO:0016020">
    <property type="term" value="C:membrane"/>
    <property type="evidence" value="ECO:0007669"/>
    <property type="project" value="UniProtKB-SubCell"/>
</dbReference>
<dbReference type="Gene3D" id="1.20.1250.20">
    <property type="entry name" value="MFS general substrate transporter like domains"/>
    <property type="match status" value="1"/>
</dbReference>
<dbReference type="InterPro" id="IPR020846">
    <property type="entry name" value="MFS_dom"/>
</dbReference>